<sequence length="113" mass="12245">MSNNRDAQGRLLPGHSSPGPGRPTREKELAILDTIKAEATPEKVKAVLQKLHEQAVEHGSVKAAQLWLAYVAGKPQEAEAQPASGYDFSRSLFKRIAELEAQVNAKTIEGESV</sequence>
<organism evidence="2 3">
    <name type="scientific">Candidatus Dojkabacteria bacterium</name>
    <dbReference type="NCBI Taxonomy" id="2099670"/>
    <lineage>
        <taxon>Bacteria</taxon>
        <taxon>Candidatus Dojkabacteria</taxon>
    </lineage>
</organism>
<dbReference type="Proteomes" id="UP000321026">
    <property type="component" value="Unassembled WGS sequence"/>
</dbReference>
<gene>
    <name evidence="2" type="ORF">E6Q11_02700</name>
</gene>
<evidence type="ECO:0000256" key="1">
    <source>
        <dbReference type="SAM" id="MobiDB-lite"/>
    </source>
</evidence>
<reference evidence="2 3" key="1">
    <citation type="submission" date="2018-09" db="EMBL/GenBank/DDBJ databases">
        <title>Metagenome Assembled Genomes from an Advanced Water Purification Facility.</title>
        <authorList>
            <person name="Stamps B.W."/>
            <person name="Spear J.R."/>
        </authorList>
    </citation>
    <scope>NUCLEOTIDE SEQUENCE [LARGE SCALE GENOMIC DNA]</scope>
    <source>
        <strain evidence="2">Bin_63_2</strain>
    </source>
</reference>
<evidence type="ECO:0000313" key="2">
    <source>
        <dbReference type="EMBL" id="TXG77452.1"/>
    </source>
</evidence>
<proteinExistence type="predicted"/>
<accession>A0A5C7J921</accession>
<protein>
    <submittedName>
        <fullName evidence="2">Uncharacterized protein</fullName>
    </submittedName>
</protein>
<name>A0A5C7J921_9BACT</name>
<comment type="caution">
    <text evidence="2">The sequence shown here is derived from an EMBL/GenBank/DDBJ whole genome shotgun (WGS) entry which is preliminary data.</text>
</comment>
<evidence type="ECO:0000313" key="3">
    <source>
        <dbReference type="Proteomes" id="UP000321026"/>
    </source>
</evidence>
<dbReference type="EMBL" id="SSDS01000045">
    <property type="protein sequence ID" value="TXG77452.1"/>
    <property type="molecule type" value="Genomic_DNA"/>
</dbReference>
<feature type="region of interest" description="Disordered" evidence="1">
    <location>
        <begin position="1"/>
        <end position="25"/>
    </location>
</feature>
<dbReference type="AlphaFoldDB" id="A0A5C7J921"/>